<evidence type="ECO:0000313" key="2">
    <source>
        <dbReference type="EMBL" id="OAA58206.1"/>
    </source>
</evidence>
<comment type="caution">
    <text evidence="2">The sequence shown here is derived from an EMBL/GenBank/DDBJ whole genome shotgun (WGS) entry which is preliminary data.</text>
</comment>
<dbReference type="EMBL" id="AZHB01000018">
    <property type="protein sequence ID" value="OAA58206.1"/>
    <property type="molecule type" value="Genomic_DNA"/>
</dbReference>
<proteinExistence type="predicted"/>
<sequence length="548" mass="61784">MDKQSQIPASIPQSVEEWLALVQREEFIDSAVKSGQKLMHVAQTAYESGSNIRPSEFLHLRAFWDIKSGLDLMDYLYRDNDKTEYRGYVSPANDVKAAELFSKMSRFWTRYLEAIRNDLGLATDIECGGWETVRFLQEMTCYHIKPSQNTPFKGNVFKGGYSPADDDDGDGSAIHGLRAKFENMKLKTAQSDETKMGPHGTPYVEPFHMAAKSDYNHPSKDEMYPNTALLFLLEEVRKEISAEVPLFNWILPRLGLHLLASKPNSRKNQNFIKGTKTELMQAQVDGYLCRRDEDQDEDGQSSNFSEIPLAICEAKPFVRVQHAERTLRQETAEMACWIAQHGHSQEGLLQRSKSGRYRRLMVSHNRHEIYIIIGEYGDEYQRYIQGEISLRGTAPVERSPDFDAEANKRRAQGSGSYNEQVKTLPEGRGRPTESRPGPRPAPAKPQTGNQVRSHKRVDGAAANKPPPPTRMTTRSQTPTGRNLPPADEFLIMHQFGPFITKDAAHMEHLVRRLIGFMLQLRDSTLATGTGQAKPAARALSSSASVKKA</sequence>
<feature type="compositionally biased region" description="Polar residues" evidence="1">
    <location>
        <begin position="539"/>
        <end position="548"/>
    </location>
</feature>
<reference evidence="2 3" key="1">
    <citation type="journal article" date="2016" name="Genome Biol. Evol.">
        <title>Divergent and convergent evolution of fungal pathogenicity.</title>
        <authorList>
            <person name="Shang Y."/>
            <person name="Xiao G."/>
            <person name="Zheng P."/>
            <person name="Cen K."/>
            <person name="Zhan S."/>
            <person name="Wang C."/>
        </authorList>
    </citation>
    <scope>NUCLEOTIDE SEQUENCE [LARGE SCALE GENOMIC DNA]</scope>
    <source>
        <strain evidence="2 3">ARSEF 2679</strain>
    </source>
</reference>
<feature type="compositionally biased region" description="Polar residues" evidence="1">
    <location>
        <begin position="470"/>
        <end position="480"/>
    </location>
</feature>
<gene>
    <name evidence="2" type="ORF">ISF_06745</name>
</gene>
<evidence type="ECO:0000256" key="1">
    <source>
        <dbReference type="SAM" id="MobiDB-lite"/>
    </source>
</evidence>
<dbReference type="AlphaFoldDB" id="A0A167R2B4"/>
<feature type="region of interest" description="Disordered" evidence="1">
    <location>
        <begin position="527"/>
        <end position="548"/>
    </location>
</feature>
<accession>A0A167R2B4</accession>
<dbReference type="Proteomes" id="UP000076744">
    <property type="component" value="Unassembled WGS sequence"/>
</dbReference>
<evidence type="ECO:0000313" key="3">
    <source>
        <dbReference type="Proteomes" id="UP000076744"/>
    </source>
</evidence>
<protein>
    <submittedName>
        <fullName evidence="2">Uncharacterized protein</fullName>
    </submittedName>
</protein>
<dbReference type="OrthoDB" id="3508621at2759"/>
<organism evidence="2 3">
    <name type="scientific">Cordyceps fumosorosea (strain ARSEF 2679)</name>
    <name type="common">Isaria fumosorosea</name>
    <dbReference type="NCBI Taxonomy" id="1081104"/>
    <lineage>
        <taxon>Eukaryota</taxon>
        <taxon>Fungi</taxon>
        <taxon>Dikarya</taxon>
        <taxon>Ascomycota</taxon>
        <taxon>Pezizomycotina</taxon>
        <taxon>Sordariomycetes</taxon>
        <taxon>Hypocreomycetidae</taxon>
        <taxon>Hypocreales</taxon>
        <taxon>Cordycipitaceae</taxon>
        <taxon>Cordyceps</taxon>
    </lineage>
</organism>
<dbReference type="STRING" id="1081104.A0A167R2B4"/>
<dbReference type="RefSeq" id="XP_018702389.1">
    <property type="nucleotide sequence ID" value="XM_018850349.1"/>
</dbReference>
<name>A0A167R2B4_CORFA</name>
<feature type="region of interest" description="Disordered" evidence="1">
    <location>
        <begin position="405"/>
        <end position="485"/>
    </location>
</feature>
<dbReference type="GeneID" id="30023037"/>
<keyword evidence="3" id="KW-1185">Reference proteome</keyword>